<reference evidence="5 6" key="1">
    <citation type="submission" date="2015-05" db="EMBL/GenBank/DDBJ databases">
        <title>Distinctive expansion of gene families associated with plant cell wall degradation and secondary metabolism in the genomes of grapevine trunk pathogens.</title>
        <authorList>
            <person name="Lawrence D.P."/>
            <person name="Travadon R."/>
            <person name="Rolshausen P.E."/>
            <person name="Baumgartner K."/>
        </authorList>
    </citation>
    <scope>NUCLEOTIDE SEQUENCE [LARGE SCALE GENOMIC DNA]</scope>
    <source>
        <strain evidence="5">UCRPC4</strain>
    </source>
</reference>
<dbReference type="EMBL" id="LCWF01000226">
    <property type="protein sequence ID" value="KKY14414.1"/>
    <property type="molecule type" value="Genomic_DNA"/>
</dbReference>
<evidence type="ECO:0000256" key="2">
    <source>
        <dbReference type="PROSITE-ProRule" id="PRU00169"/>
    </source>
</evidence>
<feature type="modified residue" description="4-aspartylphosphate" evidence="2">
    <location>
        <position position="771"/>
    </location>
</feature>
<dbReference type="InterPro" id="IPR036097">
    <property type="entry name" value="HisK_dim/P_sf"/>
</dbReference>
<dbReference type="CDD" id="cd17546">
    <property type="entry name" value="REC_hyHK_CKI1_RcsC-like"/>
    <property type="match status" value="1"/>
</dbReference>
<dbReference type="InterPro" id="IPR036890">
    <property type="entry name" value="HATPase_C_sf"/>
</dbReference>
<proteinExistence type="predicted"/>
<dbReference type="InterPro" id="IPR050956">
    <property type="entry name" value="2C_system_His_kinase"/>
</dbReference>
<feature type="domain" description="Histidine kinase" evidence="3">
    <location>
        <begin position="401"/>
        <end position="669"/>
    </location>
</feature>
<dbReference type="OrthoDB" id="303614at2759"/>
<keyword evidence="1 2" id="KW-0597">Phosphoprotein</keyword>
<dbReference type="SUPFAM" id="SSF55785">
    <property type="entry name" value="PYP-like sensor domain (PAS domain)"/>
    <property type="match status" value="1"/>
</dbReference>
<dbReference type="SUPFAM" id="SSF47384">
    <property type="entry name" value="Homodimeric domain of signal transducing histidine kinase"/>
    <property type="match status" value="1"/>
</dbReference>
<dbReference type="PANTHER" id="PTHR43719:SF30">
    <property type="entry name" value="TWO-COMPONENT SYSTEM RESPONSE REGULATOR"/>
    <property type="match status" value="1"/>
</dbReference>
<feature type="domain" description="Response regulatory" evidence="4">
    <location>
        <begin position="711"/>
        <end position="842"/>
    </location>
</feature>
<dbReference type="InterPro" id="IPR005467">
    <property type="entry name" value="His_kinase_dom"/>
</dbReference>
<accession>A0A0G2DUT8</accession>
<reference evidence="5 6" key="2">
    <citation type="submission" date="2015-05" db="EMBL/GenBank/DDBJ databases">
        <authorList>
            <person name="Morales-Cruz A."/>
            <person name="Amrine K.C."/>
            <person name="Cantu D."/>
        </authorList>
    </citation>
    <scope>NUCLEOTIDE SEQUENCE [LARGE SCALE GENOMIC DNA]</scope>
    <source>
        <strain evidence="5">UCRPC4</strain>
    </source>
</reference>
<dbReference type="Gene3D" id="3.30.450.20">
    <property type="entry name" value="PAS domain"/>
    <property type="match status" value="1"/>
</dbReference>
<dbReference type="PRINTS" id="PR00344">
    <property type="entry name" value="BCTRLSENSOR"/>
</dbReference>
<dbReference type="AlphaFoldDB" id="A0A0G2DUT8"/>
<dbReference type="InterPro" id="IPR004358">
    <property type="entry name" value="Sig_transdc_His_kin-like_C"/>
</dbReference>
<evidence type="ECO:0000259" key="3">
    <source>
        <dbReference type="PROSITE" id="PS50109"/>
    </source>
</evidence>
<dbReference type="InterPro" id="IPR035965">
    <property type="entry name" value="PAS-like_dom_sf"/>
</dbReference>
<evidence type="ECO:0000256" key="1">
    <source>
        <dbReference type="ARBA" id="ARBA00022553"/>
    </source>
</evidence>
<keyword evidence="6" id="KW-1185">Reference proteome</keyword>
<dbReference type="PANTHER" id="PTHR43719">
    <property type="entry name" value="TWO-COMPONENT HISTIDINE KINASE"/>
    <property type="match status" value="1"/>
</dbReference>
<gene>
    <name evidence="5" type="ORF">UCRPC4_g06734</name>
</gene>
<dbReference type="InterPro" id="IPR011006">
    <property type="entry name" value="CheY-like_superfamily"/>
</dbReference>
<dbReference type="InterPro" id="IPR003661">
    <property type="entry name" value="HisK_dim/P_dom"/>
</dbReference>
<dbReference type="Pfam" id="PF13188">
    <property type="entry name" value="PAS_8"/>
    <property type="match status" value="1"/>
</dbReference>
<name>A0A0G2DUT8_PHACM</name>
<dbReference type="InterPro" id="IPR003594">
    <property type="entry name" value="HATPase_dom"/>
</dbReference>
<dbReference type="SUPFAM" id="SSF52172">
    <property type="entry name" value="CheY-like"/>
    <property type="match status" value="1"/>
</dbReference>
<dbReference type="SUPFAM" id="SSF55874">
    <property type="entry name" value="ATPase domain of HSP90 chaperone/DNA topoisomerase II/histidine kinase"/>
    <property type="match status" value="1"/>
</dbReference>
<dbReference type="SMART" id="SM00448">
    <property type="entry name" value="REC"/>
    <property type="match status" value="1"/>
</dbReference>
<dbReference type="Gene3D" id="3.30.565.10">
    <property type="entry name" value="Histidine kinase-like ATPase, C-terminal domain"/>
    <property type="match status" value="1"/>
</dbReference>
<dbReference type="Pfam" id="PF02518">
    <property type="entry name" value="HATPase_c"/>
    <property type="match status" value="1"/>
</dbReference>
<evidence type="ECO:0000313" key="5">
    <source>
        <dbReference type="EMBL" id="KKY14414.1"/>
    </source>
</evidence>
<dbReference type="PROSITE" id="PS50110">
    <property type="entry name" value="RESPONSE_REGULATORY"/>
    <property type="match status" value="1"/>
</dbReference>
<sequence>MYHLLLNGILEERYFTLGMLPILGDDGSVQGFYEPLTDVTEEHLATRRQLSIQKVSDETAGVQNLNDFFAHTLDALRENKHDIPYCLLYSVVSEQRKDDAQHPPAVDKTDFNFARLEGAIGVRLEDDGKPIALLLEDDNFKRYFQQACQLGEFITFDIPPHLRDDIMEDPGERGFGDAPHRLVLCPITPMTEKTTTALMVLGVNTRAPLVPEYMAFIRSLSRTISASLASVMLLNIASRRTLEAVHGEQVAKGMLNVAPVGAYLITMDGEILYANPTWYELTDYNNYQNEQSPMSWMEAIADDFQDTMRKEWELLVTEHRSRSFEIRLKKEWKGICNVSGEIIRGPSYMLADAAVQTIDGAVYITGCMTDISRQKWAEDREKKRREEAVELKREQENFIDMTSHEMRNPLSAILQSADSIVSTLTAYQKSDFGPNLGTCPDTPKLDFPKAEERIAYAIEAAATIVLFDANRLEISPVDVQPLALIGQSLRMFAAELESNDAQMETQAEASFQELEVSWVKMDTSRLLQVLINLYTNAIKFTAAGVTRQIQVSLGASRQPPTLEEYGVHWLSTEKGKVKDPTTAMEWGDGEQLYLSFAVQDTGRGMNEEEMKSLFQRFQQASPRTHTQYGGSGLGLYIARLLTNIQGGEIGVVSVPEKGSTFAFYIKVRRSELSAESALDLNEPKFNGFDSMDLSTLAPAKSPSPSEGLEIHVLVVEDNVVNQRVLRRQLQNLDWTVHVANNGQESIDFLKTTQFWKGNEITGTPLTLVLMDVEMPVMNGLMATREIRRLQSDQLIVEHVPIIAITANARMEQVAVTRESGMDDVVSKPFRIPELVAKVKALIGTGS</sequence>
<dbReference type="GO" id="GO:0000155">
    <property type="term" value="F:phosphorelay sensor kinase activity"/>
    <property type="evidence" value="ECO:0007669"/>
    <property type="project" value="InterPro"/>
</dbReference>
<evidence type="ECO:0000259" key="4">
    <source>
        <dbReference type="PROSITE" id="PS50110"/>
    </source>
</evidence>
<protein>
    <submittedName>
        <fullName evidence="5">Putative hsp90-like protein</fullName>
    </submittedName>
</protein>
<dbReference type="CDD" id="cd00082">
    <property type="entry name" value="HisKA"/>
    <property type="match status" value="1"/>
</dbReference>
<dbReference type="Proteomes" id="UP000053317">
    <property type="component" value="Unassembled WGS sequence"/>
</dbReference>
<dbReference type="SMART" id="SM00387">
    <property type="entry name" value="HATPase_c"/>
    <property type="match status" value="1"/>
</dbReference>
<dbReference type="Gene3D" id="1.10.287.130">
    <property type="match status" value="1"/>
</dbReference>
<dbReference type="PROSITE" id="PS50109">
    <property type="entry name" value="HIS_KIN"/>
    <property type="match status" value="1"/>
</dbReference>
<organism evidence="5 6">
    <name type="scientific">Phaeomoniella chlamydospora</name>
    <name type="common">Phaeoacremonium chlamydosporum</name>
    <dbReference type="NCBI Taxonomy" id="158046"/>
    <lineage>
        <taxon>Eukaryota</taxon>
        <taxon>Fungi</taxon>
        <taxon>Dikarya</taxon>
        <taxon>Ascomycota</taxon>
        <taxon>Pezizomycotina</taxon>
        <taxon>Eurotiomycetes</taxon>
        <taxon>Chaetothyriomycetidae</taxon>
        <taxon>Phaeomoniellales</taxon>
        <taxon>Phaeomoniellaceae</taxon>
        <taxon>Phaeomoniella</taxon>
    </lineage>
</organism>
<dbReference type="Gene3D" id="3.40.50.2300">
    <property type="match status" value="1"/>
</dbReference>
<comment type="caution">
    <text evidence="5">The sequence shown here is derived from an EMBL/GenBank/DDBJ whole genome shotgun (WGS) entry which is preliminary data.</text>
</comment>
<dbReference type="InterPro" id="IPR001789">
    <property type="entry name" value="Sig_transdc_resp-reg_receiver"/>
</dbReference>
<dbReference type="Pfam" id="PF00072">
    <property type="entry name" value="Response_reg"/>
    <property type="match status" value="1"/>
</dbReference>
<dbReference type="InterPro" id="IPR000014">
    <property type="entry name" value="PAS"/>
</dbReference>
<evidence type="ECO:0000313" key="6">
    <source>
        <dbReference type="Proteomes" id="UP000053317"/>
    </source>
</evidence>